<sequence>MWYQQDGAPPHYAQAARNAVSERFQERWIGIGGPVAWPPRSPDLSPLDFFLWGAIKDKVYRTPPTTPEDMRERIRNECSSIGEDVLIRVQRRHVQRLRKCIEAEGRHFEHLI</sequence>
<dbReference type="Gene3D" id="3.30.420.10">
    <property type="entry name" value="Ribonuclease H-like superfamily/Ribonuclease H"/>
    <property type="match status" value="1"/>
</dbReference>
<dbReference type="InterPro" id="IPR036397">
    <property type="entry name" value="RNaseH_sf"/>
</dbReference>
<evidence type="ECO:0008006" key="2">
    <source>
        <dbReference type="Google" id="ProtNLM"/>
    </source>
</evidence>
<dbReference type="PANTHER" id="PTHR47326">
    <property type="entry name" value="TRANSPOSABLE ELEMENT TC3 TRANSPOSASE-LIKE PROTEIN"/>
    <property type="match status" value="1"/>
</dbReference>
<reference evidence="1" key="1">
    <citation type="submission" date="2015-11" db="EMBL/GenBank/DDBJ databases">
        <title>De novo transcriptome assembly of four potential Pierce s Disease insect vectors from Arizona vineyards.</title>
        <authorList>
            <person name="Tassone E.E."/>
        </authorList>
    </citation>
    <scope>NUCLEOTIDE SEQUENCE</scope>
</reference>
<evidence type="ECO:0000313" key="1">
    <source>
        <dbReference type="EMBL" id="JAS55534.1"/>
    </source>
</evidence>
<organism evidence="1">
    <name type="scientific">Cuerna arida</name>
    <dbReference type="NCBI Taxonomy" id="1464854"/>
    <lineage>
        <taxon>Eukaryota</taxon>
        <taxon>Metazoa</taxon>
        <taxon>Ecdysozoa</taxon>
        <taxon>Arthropoda</taxon>
        <taxon>Hexapoda</taxon>
        <taxon>Insecta</taxon>
        <taxon>Pterygota</taxon>
        <taxon>Neoptera</taxon>
        <taxon>Paraneoptera</taxon>
        <taxon>Hemiptera</taxon>
        <taxon>Auchenorrhyncha</taxon>
        <taxon>Membracoidea</taxon>
        <taxon>Cicadellidae</taxon>
        <taxon>Cicadellinae</taxon>
        <taxon>Proconiini</taxon>
        <taxon>Cuerna</taxon>
    </lineage>
</organism>
<proteinExistence type="predicted"/>
<name>A0A1B6FZC3_9HEMI</name>
<gene>
    <name evidence="1" type="ORF">g.48902</name>
</gene>
<accession>A0A1B6FZC3</accession>
<protein>
    <recommendedName>
        <fullName evidence="2">Tc1-like transposase DDE domain-containing protein</fullName>
    </recommendedName>
</protein>
<dbReference type="EMBL" id="GECZ01014235">
    <property type="protein sequence ID" value="JAS55534.1"/>
    <property type="molecule type" value="Transcribed_RNA"/>
</dbReference>
<dbReference type="GO" id="GO:0003676">
    <property type="term" value="F:nucleic acid binding"/>
    <property type="evidence" value="ECO:0007669"/>
    <property type="project" value="InterPro"/>
</dbReference>
<dbReference type="PANTHER" id="PTHR47326:SF1">
    <property type="entry name" value="HTH PSQ-TYPE DOMAIN-CONTAINING PROTEIN"/>
    <property type="match status" value="1"/>
</dbReference>
<dbReference type="AlphaFoldDB" id="A0A1B6FZC3"/>